<dbReference type="OrthoDB" id="1923994at2759"/>
<evidence type="ECO:0000313" key="6">
    <source>
        <dbReference type="EMBL" id="KAB1215193.1"/>
    </source>
</evidence>
<dbReference type="GO" id="GO:0046872">
    <property type="term" value="F:metal ion binding"/>
    <property type="evidence" value="ECO:0007669"/>
    <property type="project" value="UniProtKB-KW"/>
</dbReference>
<dbReference type="SUPFAM" id="SSF48576">
    <property type="entry name" value="Terpenoid synthases"/>
    <property type="match status" value="1"/>
</dbReference>
<gene>
    <name evidence="6" type="ORF">CJ030_MR4G025839</name>
</gene>
<dbReference type="InterPro" id="IPR000092">
    <property type="entry name" value="Polyprenyl_synt"/>
</dbReference>
<dbReference type="PANTHER" id="PTHR43281:SF6">
    <property type="entry name" value="HETERODIMERIC GERANYLGERANYL PYROPHOSPHATE SYNTHASE SMALL SUBUNIT, CHLOROPLASTIC-LIKE"/>
    <property type="match status" value="1"/>
</dbReference>
<name>A0A6A1VQX6_9ROSI</name>
<dbReference type="InterPro" id="IPR008949">
    <property type="entry name" value="Isoprenoid_synthase_dom_sf"/>
</dbReference>
<evidence type="ECO:0000256" key="4">
    <source>
        <dbReference type="ARBA" id="ARBA00022842"/>
    </source>
</evidence>
<dbReference type="GO" id="GO:0008299">
    <property type="term" value="P:isoprenoid biosynthetic process"/>
    <property type="evidence" value="ECO:0007669"/>
    <property type="project" value="InterPro"/>
</dbReference>
<dbReference type="Pfam" id="PF00348">
    <property type="entry name" value="polyprenyl_synt"/>
    <property type="match status" value="1"/>
</dbReference>
<protein>
    <submittedName>
        <fullName evidence="6">Heterodimeric geranylgeranyl pyrophosphate synthase large subunit 1, chloroplastic</fullName>
    </submittedName>
</protein>
<reference evidence="6 7" key="1">
    <citation type="journal article" date="2019" name="Plant Biotechnol. J.">
        <title>The red bayberry genome and genetic basis of sex determination.</title>
        <authorList>
            <person name="Jia H.M."/>
            <person name="Jia H.J."/>
            <person name="Cai Q.L."/>
            <person name="Wang Y."/>
            <person name="Zhao H.B."/>
            <person name="Yang W.F."/>
            <person name="Wang G.Y."/>
            <person name="Li Y.H."/>
            <person name="Zhan D.L."/>
            <person name="Shen Y.T."/>
            <person name="Niu Q.F."/>
            <person name="Chang L."/>
            <person name="Qiu J."/>
            <person name="Zhao L."/>
            <person name="Xie H.B."/>
            <person name="Fu W.Y."/>
            <person name="Jin J."/>
            <person name="Li X.W."/>
            <person name="Jiao Y."/>
            <person name="Zhou C.C."/>
            <person name="Tu T."/>
            <person name="Chai C.Y."/>
            <person name="Gao J.L."/>
            <person name="Fan L.J."/>
            <person name="van de Weg E."/>
            <person name="Wang J.Y."/>
            <person name="Gao Z.S."/>
        </authorList>
    </citation>
    <scope>NUCLEOTIDE SEQUENCE [LARGE SCALE GENOMIC DNA]</scope>
    <source>
        <tissue evidence="6">Leaves</tissue>
    </source>
</reference>
<dbReference type="GO" id="GO:0004659">
    <property type="term" value="F:prenyltransferase activity"/>
    <property type="evidence" value="ECO:0007669"/>
    <property type="project" value="InterPro"/>
</dbReference>
<accession>A0A6A1VQX6</accession>
<keyword evidence="5" id="KW-0808">Transferase</keyword>
<keyword evidence="4" id="KW-0460">Magnesium</keyword>
<evidence type="ECO:0000256" key="5">
    <source>
        <dbReference type="RuleBase" id="RU004466"/>
    </source>
</evidence>
<evidence type="ECO:0000256" key="2">
    <source>
        <dbReference type="ARBA" id="ARBA00006706"/>
    </source>
</evidence>
<proteinExistence type="inferred from homology"/>
<dbReference type="AlphaFoldDB" id="A0A6A1VQX6"/>
<comment type="caution">
    <text evidence="6">The sequence shown here is derived from an EMBL/GenBank/DDBJ whole genome shotgun (WGS) entry which is preliminary data.</text>
</comment>
<dbReference type="Gene3D" id="1.10.600.10">
    <property type="entry name" value="Farnesyl Diphosphate Synthase"/>
    <property type="match status" value="1"/>
</dbReference>
<organism evidence="6 7">
    <name type="scientific">Morella rubra</name>
    <name type="common">Chinese bayberry</name>
    <dbReference type="NCBI Taxonomy" id="262757"/>
    <lineage>
        <taxon>Eukaryota</taxon>
        <taxon>Viridiplantae</taxon>
        <taxon>Streptophyta</taxon>
        <taxon>Embryophyta</taxon>
        <taxon>Tracheophyta</taxon>
        <taxon>Spermatophyta</taxon>
        <taxon>Magnoliopsida</taxon>
        <taxon>eudicotyledons</taxon>
        <taxon>Gunneridae</taxon>
        <taxon>Pentapetalae</taxon>
        <taxon>rosids</taxon>
        <taxon>fabids</taxon>
        <taxon>Fagales</taxon>
        <taxon>Myricaceae</taxon>
        <taxon>Morella</taxon>
    </lineage>
</organism>
<dbReference type="Proteomes" id="UP000516437">
    <property type="component" value="Chromosome 4"/>
</dbReference>
<evidence type="ECO:0000256" key="3">
    <source>
        <dbReference type="ARBA" id="ARBA00022723"/>
    </source>
</evidence>
<sequence length="306" mass="33169">MAGARAFLHHLNGNQVAVHVPSRSRASRPSSSGCRSAMVTMSQNQSYSASVNAEIEVHLKQAIPMRPPLEVFEPMNHFSFGAPRTTAPALCVAACELVGGQRDQAMAAAAALHLMRAASFTHEQLPLTDRPRPKFRPVTHHAYSPNIELLLPDAIVPFGFELLAKSDDPAQDNSERILRVMIEIARAMGSQGMVEGQYYEVERSQSEGEGLNDVGWIVDVCKKKEGGLHACGAACGAILGGGSEEEIEKLRKFGLYVGMIRGILHGVGRKEKGLETTVEELRNLALKELEEFKGGNLEAISGFVNL</sequence>
<comment type="similarity">
    <text evidence="2 5">Belongs to the FPP/GGPP synthase family.</text>
</comment>
<dbReference type="PANTHER" id="PTHR43281">
    <property type="entry name" value="FARNESYL DIPHOSPHATE SYNTHASE"/>
    <property type="match status" value="1"/>
</dbReference>
<comment type="cofactor">
    <cofactor evidence="1">
        <name>Mg(2+)</name>
        <dbReference type="ChEBI" id="CHEBI:18420"/>
    </cofactor>
</comment>
<keyword evidence="7" id="KW-1185">Reference proteome</keyword>
<dbReference type="EMBL" id="RXIC02000022">
    <property type="protein sequence ID" value="KAB1215193.1"/>
    <property type="molecule type" value="Genomic_DNA"/>
</dbReference>
<keyword evidence="3" id="KW-0479">Metal-binding</keyword>
<evidence type="ECO:0000256" key="1">
    <source>
        <dbReference type="ARBA" id="ARBA00001946"/>
    </source>
</evidence>
<evidence type="ECO:0000313" key="7">
    <source>
        <dbReference type="Proteomes" id="UP000516437"/>
    </source>
</evidence>